<dbReference type="InterPro" id="IPR027417">
    <property type="entry name" value="P-loop_NTPase"/>
</dbReference>
<dbReference type="PANTHER" id="PTHR42711">
    <property type="entry name" value="ABC TRANSPORTER ATP-BINDING PROTEIN"/>
    <property type="match status" value="1"/>
</dbReference>
<keyword evidence="8" id="KW-1185">Reference proteome</keyword>
<gene>
    <name evidence="7" type="ORF">SAMN05660282_01132</name>
</gene>
<organism evidence="7 8">
    <name type="scientific">Corynebacterium spheniscorum</name>
    <dbReference type="NCBI Taxonomy" id="185761"/>
    <lineage>
        <taxon>Bacteria</taxon>
        <taxon>Bacillati</taxon>
        <taxon>Actinomycetota</taxon>
        <taxon>Actinomycetes</taxon>
        <taxon>Mycobacteriales</taxon>
        <taxon>Corynebacteriaceae</taxon>
        <taxon>Corynebacterium</taxon>
    </lineage>
</organism>
<dbReference type="Pfam" id="PF00005">
    <property type="entry name" value="ABC_tran"/>
    <property type="match status" value="1"/>
</dbReference>
<dbReference type="AlphaFoldDB" id="A0A1I2SGR0"/>
<comment type="subcellular location">
    <subcellularLocation>
        <location evidence="1">Cell membrane</location>
        <topology evidence="1">Peripheral membrane protein</topology>
    </subcellularLocation>
</comment>
<keyword evidence="5" id="KW-0046">Antibiotic resistance</keyword>
<dbReference type="GO" id="GO:0005886">
    <property type="term" value="C:plasma membrane"/>
    <property type="evidence" value="ECO:0007669"/>
    <property type="project" value="UniProtKB-SubCell"/>
</dbReference>
<dbReference type="GO" id="GO:0046677">
    <property type="term" value="P:response to antibiotic"/>
    <property type="evidence" value="ECO:0007669"/>
    <property type="project" value="UniProtKB-KW"/>
</dbReference>
<dbReference type="Gene3D" id="3.40.50.300">
    <property type="entry name" value="P-loop containing nucleotide triphosphate hydrolases"/>
    <property type="match status" value="1"/>
</dbReference>
<evidence type="ECO:0000313" key="8">
    <source>
        <dbReference type="Proteomes" id="UP000199065"/>
    </source>
</evidence>
<dbReference type="GO" id="GO:0016887">
    <property type="term" value="F:ATP hydrolysis activity"/>
    <property type="evidence" value="ECO:0007669"/>
    <property type="project" value="InterPro"/>
</dbReference>
<evidence type="ECO:0000256" key="2">
    <source>
        <dbReference type="ARBA" id="ARBA00022448"/>
    </source>
</evidence>
<sequence length="362" mass="38811">MRPLLPTNAIPAILDEINEQGVLFLSTRTDLVDIVQVENLTCELGGKKILHGVDLRIPAGRIHAILGANGAGKTTLVRVLSTILPPAGGKVIINGHDMAIDPAGIRASIALTGQYAAVDEELTGKENLVFFGQLAGLNKSAAKTRAEELLTQFSLTDAGKRRVSNYSGGMRRRLDIACSLVVPPTLLFLDEPTTGLDPASRNDVWDMIENLAASGTAILLTTQYLNEADRLADRISILASGKLIAEGTPSELKKQYGSSYCDISFRTAEQAQQFSEQLARTDNGIDDASVIDGSTVHFEAPRGHRDLVDALLLWHGSQDDIIDAGLTPPSLDEVYLALADEGDVAHQEERAARKAAEEGPTQ</sequence>
<keyword evidence="3" id="KW-0547">Nucleotide-binding</keyword>
<keyword evidence="4 7" id="KW-0067">ATP-binding</keyword>
<keyword evidence="2" id="KW-0813">Transport</keyword>
<evidence type="ECO:0000259" key="6">
    <source>
        <dbReference type="PROSITE" id="PS50893"/>
    </source>
</evidence>
<accession>A0A1I2SGR0</accession>
<evidence type="ECO:0000256" key="1">
    <source>
        <dbReference type="ARBA" id="ARBA00004202"/>
    </source>
</evidence>
<dbReference type="EMBL" id="FOPJ01000005">
    <property type="protein sequence ID" value="SFG51984.1"/>
    <property type="molecule type" value="Genomic_DNA"/>
</dbReference>
<dbReference type="STRING" id="185761.SAMN05660282_01132"/>
<dbReference type="Proteomes" id="UP000199065">
    <property type="component" value="Unassembled WGS sequence"/>
</dbReference>
<dbReference type="InterPro" id="IPR003439">
    <property type="entry name" value="ABC_transporter-like_ATP-bd"/>
</dbReference>
<dbReference type="SUPFAM" id="SSF52540">
    <property type="entry name" value="P-loop containing nucleoside triphosphate hydrolases"/>
    <property type="match status" value="1"/>
</dbReference>
<dbReference type="InterPro" id="IPR050763">
    <property type="entry name" value="ABC_transporter_ATP-binding"/>
</dbReference>
<evidence type="ECO:0000256" key="3">
    <source>
        <dbReference type="ARBA" id="ARBA00022741"/>
    </source>
</evidence>
<proteinExistence type="predicted"/>
<dbReference type="PROSITE" id="PS50893">
    <property type="entry name" value="ABC_TRANSPORTER_2"/>
    <property type="match status" value="1"/>
</dbReference>
<name>A0A1I2SGR0_9CORY</name>
<dbReference type="InterPro" id="IPR003593">
    <property type="entry name" value="AAA+_ATPase"/>
</dbReference>
<dbReference type="SMART" id="SM00382">
    <property type="entry name" value="AAA"/>
    <property type="match status" value="1"/>
</dbReference>
<dbReference type="GO" id="GO:0005524">
    <property type="term" value="F:ATP binding"/>
    <property type="evidence" value="ECO:0007669"/>
    <property type="project" value="UniProtKB-KW"/>
</dbReference>
<reference evidence="7 8" key="1">
    <citation type="submission" date="2016-10" db="EMBL/GenBank/DDBJ databases">
        <authorList>
            <person name="de Groot N.N."/>
        </authorList>
    </citation>
    <scope>NUCLEOTIDE SEQUENCE [LARGE SCALE GENOMIC DNA]</scope>
    <source>
        <strain>J11</strain>
        <strain evidence="8">PG 39</strain>
    </source>
</reference>
<evidence type="ECO:0000256" key="4">
    <source>
        <dbReference type="ARBA" id="ARBA00022840"/>
    </source>
</evidence>
<dbReference type="InterPro" id="IPR017871">
    <property type="entry name" value="ABC_transporter-like_CS"/>
</dbReference>
<protein>
    <submittedName>
        <fullName evidence="7">ABC-2 type transport system ATP-binding protein</fullName>
    </submittedName>
</protein>
<evidence type="ECO:0000256" key="5">
    <source>
        <dbReference type="ARBA" id="ARBA00023251"/>
    </source>
</evidence>
<dbReference type="PROSITE" id="PS00211">
    <property type="entry name" value="ABC_TRANSPORTER_1"/>
    <property type="match status" value="1"/>
</dbReference>
<dbReference type="PANTHER" id="PTHR42711:SF19">
    <property type="entry name" value="DOXORUBICIN RESISTANCE ATP-BINDING PROTEIN DRRA"/>
    <property type="match status" value="1"/>
</dbReference>
<feature type="domain" description="ABC transporter" evidence="6">
    <location>
        <begin position="35"/>
        <end position="265"/>
    </location>
</feature>
<evidence type="ECO:0000313" key="7">
    <source>
        <dbReference type="EMBL" id="SFG51984.1"/>
    </source>
</evidence>